<feature type="signal peptide" evidence="8">
    <location>
        <begin position="1"/>
        <end position="20"/>
    </location>
</feature>
<keyword evidence="6" id="KW-1015">Disulfide bond</keyword>
<dbReference type="GO" id="GO:0005615">
    <property type="term" value="C:extracellular space"/>
    <property type="evidence" value="ECO:0007669"/>
    <property type="project" value="TreeGrafter"/>
</dbReference>
<evidence type="ECO:0000313" key="10">
    <source>
        <dbReference type="EMBL" id="EHB10111.1"/>
    </source>
</evidence>
<dbReference type="PANTHER" id="PTHR11430">
    <property type="entry name" value="LIPOCALIN"/>
    <property type="match status" value="1"/>
</dbReference>
<sequence>MALGLLYLGFILLEALQTLAQDFSPTLLPSPPLSKIPVQPDFRDDKGKWYTIATADNRILNRSEKEINMSSIIYELEYDHSYIANSTLLRGQVCEHFIRTFVPSVQCGQFTMGNMKRHHGVQSYTMRVAATNYNEFAVVCIKQIIRNRVYFRMDLYARTTEVSPELKEDFVTFAKHLGLRDANIGFTVPMGNGQLGRWAGDVGSL</sequence>
<dbReference type="OMA" id="YELEYDH"/>
<evidence type="ECO:0000256" key="1">
    <source>
        <dbReference type="ARBA" id="ARBA00004613"/>
    </source>
</evidence>
<dbReference type="InterPro" id="IPR012674">
    <property type="entry name" value="Calycin"/>
</dbReference>
<name>G5BLF0_HETGA</name>
<dbReference type="STRING" id="10181.G5BLF0"/>
<evidence type="ECO:0000256" key="5">
    <source>
        <dbReference type="ARBA" id="ARBA00022729"/>
    </source>
</evidence>
<dbReference type="Proteomes" id="UP000006813">
    <property type="component" value="Unassembled WGS sequence"/>
</dbReference>
<dbReference type="InterPro" id="IPR003087">
    <property type="entry name" value="LCN2/LCN12"/>
</dbReference>
<accession>G5BLF0</accession>
<evidence type="ECO:0000256" key="6">
    <source>
        <dbReference type="ARBA" id="ARBA00023157"/>
    </source>
</evidence>
<evidence type="ECO:0000256" key="2">
    <source>
        <dbReference type="ARBA" id="ARBA00006889"/>
    </source>
</evidence>
<evidence type="ECO:0000256" key="8">
    <source>
        <dbReference type="SAM" id="SignalP"/>
    </source>
</evidence>
<dbReference type="InParanoid" id="G5BLF0"/>
<keyword evidence="7" id="KW-0325">Glycoprotein</keyword>
<dbReference type="GO" id="GO:0036094">
    <property type="term" value="F:small molecule binding"/>
    <property type="evidence" value="ECO:0007669"/>
    <property type="project" value="InterPro"/>
</dbReference>
<evidence type="ECO:0000256" key="3">
    <source>
        <dbReference type="ARBA" id="ARBA00022448"/>
    </source>
</evidence>
<dbReference type="PRINTS" id="PR00179">
    <property type="entry name" value="LIPOCALIN"/>
</dbReference>
<keyword evidence="5 8" id="KW-0732">Signal</keyword>
<evidence type="ECO:0000259" key="9">
    <source>
        <dbReference type="Pfam" id="PF00061"/>
    </source>
</evidence>
<gene>
    <name evidence="10" type="ORF">GW7_06718</name>
</gene>
<proteinExistence type="inferred from homology"/>
<dbReference type="PANTHER" id="PTHR11430:SF13">
    <property type="entry name" value="NEUTROPHIL GELATINASE-ASSOCIATED LIPOCALIN"/>
    <property type="match status" value="1"/>
</dbReference>
<evidence type="ECO:0000256" key="7">
    <source>
        <dbReference type="ARBA" id="ARBA00023180"/>
    </source>
</evidence>
<keyword evidence="3" id="KW-0813">Transport</keyword>
<reference evidence="10 11" key="1">
    <citation type="journal article" date="2011" name="Nature">
        <title>Genome sequencing reveals insights into physiology and longevity of the naked mole rat.</title>
        <authorList>
            <person name="Kim E.B."/>
            <person name="Fang X."/>
            <person name="Fushan A.A."/>
            <person name="Huang Z."/>
            <person name="Lobanov A.V."/>
            <person name="Han L."/>
            <person name="Marino S.M."/>
            <person name="Sun X."/>
            <person name="Turanov A.A."/>
            <person name="Yang P."/>
            <person name="Yim S.H."/>
            <person name="Zhao X."/>
            <person name="Kasaikina M.V."/>
            <person name="Stoletzki N."/>
            <person name="Peng C."/>
            <person name="Polak P."/>
            <person name="Xiong Z."/>
            <person name="Kiezun A."/>
            <person name="Zhu Y."/>
            <person name="Chen Y."/>
            <person name="Kryukov G.V."/>
            <person name="Zhang Q."/>
            <person name="Peshkin L."/>
            <person name="Yang L."/>
            <person name="Bronson R.T."/>
            <person name="Buffenstein R."/>
            <person name="Wang B."/>
            <person name="Han C."/>
            <person name="Li Q."/>
            <person name="Chen L."/>
            <person name="Zhao W."/>
            <person name="Sunyaev S.R."/>
            <person name="Park T.J."/>
            <person name="Zhang G."/>
            <person name="Wang J."/>
            <person name="Gladyshev V.N."/>
        </authorList>
    </citation>
    <scope>NUCLEOTIDE SEQUENCE [LARGE SCALE GENOMIC DNA]</scope>
</reference>
<protein>
    <submittedName>
        <fullName evidence="10">Neutrophil gelatinase-associated lipocalin</fullName>
    </submittedName>
</protein>
<dbReference type="InterPro" id="IPR002345">
    <property type="entry name" value="Lipocalin"/>
</dbReference>
<dbReference type="EMBL" id="JH170885">
    <property type="protein sequence ID" value="EHB10111.1"/>
    <property type="molecule type" value="Genomic_DNA"/>
</dbReference>
<dbReference type="PRINTS" id="PR01275">
    <property type="entry name" value="NGELATINASE"/>
</dbReference>
<evidence type="ECO:0000256" key="4">
    <source>
        <dbReference type="ARBA" id="ARBA00022525"/>
    </source>
</evidence>
<organism evidence="10 11">
    <name type="scientific">Heterocephalus glaber</name>
    <name type="common">Naked mole rat</name>
    <dbReference type="NCBI Taxonomy" id="10181"/>
    <lineage>
        <taxon>Eukaryota</taxon>
        <taxon>Metazoa</taxon>
        <taxon>Chordata</taxon>
        <taxon>Craniata</taxon>
        <taxon>Vertebrata</taxon>
        <taxon>Euteleostomi</taxon>
        <taxon>Mammalia</taxon>
        <taxon>Eutheria</taxon>
        <taxon>Euarchontoglires</taxon>
        <taxon>Glires</taxon>
        <taxon>Rodentia</taxon>
        <taxon>Hystricomorpha</taxon>
        <taxon>Bathyergidae</taxon>
        <taxon>Heterocephalus</taxon>
    </lineage>
</organism>
<evidence type="ECO:0000313" key="11">
    <source>
        <dbReference type="Proteomes" id="UP000006813"/>
    </source>
</evidence>
<comment type="subcellular location">
    <subcellularLocation>
        <location evidence="1">Secreted</location>
    </subcellularLocation>
</comment>
<dbReference type="CDD" id="cd19457">
    <property type="entry name" value="lipocalin_2-like"/>
    <property type="match status" value="1"/>
</dbReference>
<feature type="domain" description="Lipocalin/cytosolic fatty-acid binding" evidence="9">
    <location>
        <begin position="47"/>
        <end position="188"/>
    </location>
</feature>
<comment type="similarity">
    <text evidence="2">Belongs to the calycin superfamily. Lipocalin family.</text>
</comment>
<dbReference type="AlphaFoldDB" id="G5BLF0"/>
<dbReference type="Pfam" id="PF00061">
    <property type="entry name" value="Lipocalin"/>
    <property type="match status" value="1"/>
</dbReference>
<keyword evidence="4" id="KW-0964">Secreted</keyword>
<dbReference type="InterPro" id="IPR000566">
    <property type="entry name" value="Lipocln_cytosolic_FA-bd_dom"/>
</dbReference>
<dbReference type="SUPFAM" id="SSF50814">
    <property type="entry name" value="Lipocalins"/>
    <property type="match status" value="1"/>
</dbReference>
<dbReference type="Gene3D" id="2.40.128.20">
    <property type="match status" value="1"/>
</dbReference>
<feature type="chain" id="PRO_5003474447" evidence="8">
    <location>
        <begin position="21"/>
        <end position="205"/>
    </location>
</feature>